<dbReference type="AlphaFoldDB" id="A0A6J6EK59"/>
<dbReference type="EMBL" id="CAEZTM010000053">
    <property type="protein sequence ID" value="CAB4576487.1"/>
    <property type="molecule type" value="Genomic_DNA"/>
</dbReference>
<gene>
    <name evidence="1" type="ORF">UFOPK1684_01076</name>
</gene>
<reference evidence="1" key="1">
    <citation type="submission" date="2020-05" db="EMBL/GenBank/DDBJ databases">
        <authorList>
            <person name="Chiriac C."/>
            <person name="Salcher M."/>
            <person name="Ghai R."/>
            <person name="Kavagutti S V."/>
        </authorList>
    </citation>
    <scope>NUCLEOTIDE SEQUENCE</scope>
</reference>
<sequence length="318" mass="35761">MLNFFTVAKESSPPGNPRATSYVIWRTPGAGFFSIIASTLARLRIAEEQGLTPVIDLQTPPSVYQEEHPVSGTRNVWEYYFLQPAGRGVDELGENPVRNDGTWPKGYGYDLSGSPLYKEMWDRYVRLNESSRSAIAQSQNELGLSGKTLAVHYRGQEMRTAKGHHYPPTISQMNAAISWSLDNHDVDDILLVTEAQQYVDVFGRRWGKRLQTSPSFRLRRKNSYTVSPPPRPLHKYMLGLEALRDAHLMALCGGLVCGRSNLSEAAIMLSNNRLAPLVRISQGRNSFRPYIAPFKWYAKRAMPEFLGGFSPWAPPVEA</sequence>
<organism evidence="1">
    <name type="scientific">freshwater metagenome</name>
    <dbReference type="NCBI Taxonomy" id="449393"/>
    <lineage>
        <taxon>unclassified sequences</taxon>
        <taxon>metagenomes</taxon>
        <taxon>ecological metagenomes</taxon>
    </lineage>
</organism>
<accession>A0A6J6EK59</accession>
<proteinExistence type="predicted"/>
<evidence type="ECO:0000313" key="1">
    <source>
        <dbReference type="EMBL" id="CAB4576487.1"/>
    </source>
</evidence>
<dbReference type="Gene3D" id="3.40.50.11350">
    <property type="match status" value="1"/>
</dbReference>
<name>A0A6J6EK59_9ZZZZ</name>
<protein>
    <submittedName>
        <fullName evidence="1">Unannotated protein</fullName>
    </submittedName>
</protein>